<feature type="transmembrane region" description="Helical" evidence="1">
    <location>
        <begin position="146"/>
        <end position="162"/>
    </location>
</feature>
<feature type="transmembrane region" description="Helical" evidence="1">
    <location>
        <begin position="262"/>
        <end position="282"/>
    </location>
</feature>
<feature type="transmembrane region" description="Helical" evidence="1">
    <location>
        <begin position="357"/>
        <end position="380"/>
    </location>
</feature>
<dbReference type="EMBL" id="CYUD01000015">
    <property type="protein sequence ID" value="CUK15669.1"/>
    <property type="molecule type" value="Genomic_DNA"/>
</dbReference>
<feature type="transmembrane region" description="Helical" evidence="1">
    <location>
        <begin position="6"/>
        <end position="31"/>
    </location>
</feature>
<evidence type="ECO:0000259" key="2">
    <source>
        <dbReference type="Pfam" id="PF01970"/>
    </source>
</evidence>
<keyword evidence="4" id="KW-1185">Reference proteome</keyword>
<accession>A0A0P1IIY1</accession>
<feature type="transmembrane region" description="Helical" evidence="1">
    <location>
        <begin position="416"/>
        <end position="449"/>
    </location>
</feature>
<evidence type="ECO:0000313" key="3">
    <source>
        <dbReference type="EMBL" id="CUK15669.1"/>
    </source>
</evidence>
<dbReference type="InterPro" id="IPR002823">
    <property type="entry name" value="DUF112_TM"/>
</dbReference>
<feature type="transmembrane region" description="Helical" evidence="1">
    <location>
        <begin position="43"/>
        <end position="67"/>
    </location>
</feature>
<evidence type="ECO:0000313" key="4">
    <source>
        <dbReference type="Proteomes" id="UP000051260"/>
    </source>
</evidence>
<feature type="transmembrane region" description="Helical" evidence="1">
    <location>
        <begin position="169"/>
        <end position="190"/>
    </location>
</feature>
<sequence length="504" mass="52521">MIEGLLIGLGAAFSIQNLLMVIAGCLIGTFIGMLPGLGPMSIIAIMIPVAITIGDPSAAIILLAGVYYGAIFGGSTSSILLNAPGVAGTVASSFDGYPMARKGQAGKALTIAAIASFAGGSIGALLLMIFAPMLSTVALLFHSAEYFALMVVGLSAIAAFAGTGNVAKAVLMTLLGLVMATVGEGALFNMPRFTMGLMDLQSGFSFITLAMAMFALPEALFLVLNPARSAQGNGGKIDNLRITREEGRKIAPVIGRQSIQGFFIGVLPGAGATIASFLGYAVERNIASKEEQEEFGKGAIKGLAAPETANNAACTGSFVPLLTLGIPGSGTTAILLGALIALNVTPGPRLMIDEPQIFWAVIISMYIGNLVLLILNLPLIPYIAKVLAIPRNYLIPFILFFTLMGSYIGQNNATELLILVGMGICATVLKFADYPLAPLLIGFILGGMLEDNFSRSMQLYDGIGFIFERPMTLGLLVIAVLLVVVPSYRARRAKARQEGVAEGD</sequence>
<feature type="transmembrane region" description="Helical" evidence="1">
    <location>
        <begin position="109"/>
        <end position="134"/>
    </location>
</feature>
<dbReference type="STRING" id="1715692.RUE5091_03899"/>
<feature type="transmembrane region" description="Helical" evidence="1">
    <location>
        <begin position="326"/>
        <end position="345"/>
    </location>
</feature>
<feature type="domain" description="DUF112" evidence="2">
    <location>
        <begin position="18"/>
        <end position="440"/>
    </location>
</feature>
<name>A0A0P1IIY1_9RHOB</name>
<dbReference type="PANTHER" id="PTHR35342:SF5">
    <property type="entry name" value="TRICARBOXYLIC TRANSPORT PROTEIN"/>
    <property type="match status" value="1"/>
</dbReference>
<keyword evidence="1" id="KW-1133">Transmembrane helix</keyword>
<dbReference type="Pfam" id="PF01970">
    <property type="entry name" value="TctA"/>
    <property type="match status" value="1"/>
</dbReference>
<reference evidence="4" key="1">
    <citation type="submission" date="2015-09" db="EMBL/GenBank/DDBJ databases">
        <authorList>
            <person name="Rodrigo-Torres L."/>
            <person name="Arahal D.R."/>
        </authorList>
    </citation>
    <scope>NUCLEOTIDE SEQUENCE [LARGE SCALE GENOMIC DNA]</scope>
    <source>
        <strain evidence="4">CECT 5091</strain>
    </source>
</reference>
<evidence type="ECO:0000256" key="1">
    <source>
        <dbReference type="SAM" id="Phobius"/>
    </source>
</evidence>
<feature type="transmembrane region" description="Helical" evidence="1">
    <location>
        <begin position="202"/>
        <end position="224"/>
    </location>
</feature>
<organism evidence="3 4">
    <name type="scientific">Ruegeria denitrificans</name>
    <dbReference type="NCBI Taxonomy" id="1715692"/>
    <lineage>
        <taxon>Bacteria</taxon>
        <taxon>Pseudomonadati</taxon>
        <taxon>Pseudomonadota</taxon>
        <taxon>Alphaproteobacteria</taxon>
        <taxon>Rhodobacterales</taxon>
        <taxon>Roseobacteraceae</taxon>
        <taxon>Ruegeria</taxon>
    </lineage>
</organism>
<dbReference type="Proteomes" id="UP000051260">
    <property type="component" value="Unassembled WGS sequence"/>
</dbReference>
<protein>
    <submittedName>
        <fullName evidence="3">Tripartite tricarboxylate transporter TctA family protein</fullName>
    </submittedName>
</protein>
<keyword evidence="1" id="KW-0812">Transmembrane</keyword>
<dbReference type="AlphaFoldDB" id="A0A0P1IIY1"/>
<proteinExistence type="predicted"/>
<dbReference type="RefSeq" id="WP_058283537.1">
    <property type="nucleotide sequence ID" value="NZ_CYUD01000015.1"/>
</dbReference>
<dbReference type="OrthoDB" id="9791872at2"/>
<dbReference type="PANTHER" id="PTHR35342">
    <property type="entry name" value="TRICARBOXYLIC TRANSPORT PROTEIN"/>
    <property type="match status" value="1"/>
</dbReference>
<keyword evidence="1" id="KW-0472">Membrane</keyword>
<gene>
    <name evidence="3" type="ORF">RUE5091_03899</name>
</gene>
<feature type="transmembrane region" description="Helical" evidence="1">
    <location>
        <begin position="469"/>
        <end position="488"/>
    </location>
</feature>
<feature type="transmembrane region" description="Helical" evidence="1">
    <location>
        <begin position="392"/>
        <end position="409"/>
    </location>
</feature>